<keyword evidence="10 13" id="KW-0594">Phospholipid biosynthesis</keyword>
<evidence type="ECO:0000259" key="15">
    <source>
        <dbReference type="PROSITE" id="PS50035"/>
    </source>
</evidence>
<dbReference type="FunFam" id="3.30.870.10:FF:000021">
    <property type="entry name" value="Cardiolipin synthase"/>
    <property type="match status" value="1"/>
</dbReference>
<keyword evidence="3 13" id="KW-0444">Lipid biosynthesis</keyword>
<evidence type="ECO:0000256" key="14">
    <source>
        <dbReference type="NCBIfam" id="TIGR04265"/>
    </source>
</evidence>
<feature type="active site" evidence="13">
    <location>
        <position position="410"/>
    </location>
</feature>
<keyword evidence="17" id="KW-1185">Reference proteome</keyword>
<dbReference type="GO" id="GO:0032049">
    <property type="term" value="P:cardiolipin biosynthetic process"/>
    <property type="evidence" value="ECO:0007669"/>
    <property type="project" value="UniProtKB-UniRule"/>
</dbReference>
<feature type="active site" evidence="13">
    <location>
        <position position="226"/>
    </location>
</feature>
<keyword evidence="4 13" id="KW-0808">Transferase</keyword>
<gene>
    <name evidence="16" type="primary">clsA</name>
    <name evidence="16" type="ORF">CUESP1_0134</name>
</gene>
<sequence>MEYIVNGYMWFLKNILWLNILFAILLVFFERRNPTTTWLWLMVLTFLPGIGFLLYLFIGQDMSKKKMFKIKEEEDRGIRDRVLKQGQKIHEDEYRFSNPRFLEYEDIIKMHILTSESYFSQDNDIELYFSGEEKFNALIESIRKAKKYIYLEYYIMKSDGIGTKIIDELTRKAKEGIEVKVLYDGMGGRKLKRHCFDEFKKVGGEVEVFFPPFAPYITPRINYRNHRKICIIDGEEAFVGGFNIGDEYLGLSKKFGYWRDTHMKIRGTAVGGLQWRFFKDWRFAAKKDNVQCEINLPQKKNKGNSGVQIVSSGPDSKWPSVKDGYFKMINNARERVYIQTPYFIPDDSIFEALKVAGLSGIDVKVMIPCKPDHIFVYWAGLSYIGELLEAGVKFYTYENGFLHSKTFIMDDFVTSIGTANLDIRSFKLNFEVNTFIYDEEVNRKMVEQFNLDLEQCKEITIEEYSKRSNIVKLKESISRLLSPIL</sequence>
<dbReference type="PROSITE" id="PS50035">
    <property type="entry name" value="PLD"/>
    <property type="match status" value="2"/>
</dbReference>
<dbReference type="RefSeq" id="WP_005586978.1">
    <property type="nucleotide sequence ID" value="NZ_LT669839.1"/>
</dbReference>
<dbReference type="CDD" id="cd09110">
    <property type="entry name" value="PLDc_CLS_1"/>
    <property type="match status" value="1"/>
</dbReference>
<keyword evidence="9 13" id="KW-0472">Membrane</keyword>
<feature type="active site" evidence="13">
    <location>
        <position position="405"/>
    </location>
</feature>
<dbReference type="SUPFAM" id="SSF56024">
    <property type="entry name" value="Phospholipase D/nuclease"/>
    <property type="match status" value="2"/>
</dbReference>
<dbReference type="FunFam" id="3.30.870.10:FF:000014">
    <property type="entry name" value="Cardiolipin synthase"/>
    <property type="match status" value="1"/>
</dbReference>
<reference evidence="16 17" key="1">
    <citation type="submission" date="2016-11" db="EMBL/GenBank/DDBJ databases">
        <authorList>
            <person name="Manzoor S."/>
        </authorList>
    </citation>
    <scope>NUCLEOTIDE SEQUENCE [LARGE SCALE GENOMIC DNA]</scope>
    <source>
        <strain evidence="16">Clostridium ultunense strain Esp</strain>
    </source>
</reference>
<keyword evidence="5 13" id="KW-0812">Transmembrane</keyword>
<evidence type="ECO:0000313" key="17">
    <source>
        <dbReference type="Proteomes" id="UP000245423"/>
    </source>
</evidence>
<keyword evidence="8 13" id="KW-0443">Lipid metabolism</keyword>
<evidence type="ECO:0000256" key="11">
    <source>
        <dbReference type="ARBA" id="ARBA00023264"/>
    </source>
</evidence>
<keyword evidence="11 13" id="KW-1208">Phospholipid metabolism</keyword>
<feature type="transmembrane region" description="Helical" evidence="13">
    <location>
        <begin position="35"/>
        <end position="58"/>
    </location>
</feature>
<feature type="domain" description="PLD phosphodiesterase" evidence="15">
    <location>
        <begin position="221"/>
        <end position="248"/>
    </location>
</feature>
<feature type="active site" evidence="13">
    <location>
        <position position="228"/>
    </location>
</feature>
<dbReference type="PANTHER" id="PTHR21248:SF22">
    <property type="entry name" value="PHOSPHOLIPASE D"/>
    <property type="match status" value="1"/>
</dbReference>
<comment type="function">
    <text evidence="12 13">Catalyzes the reversible phosphatidyl group transfer from one phosphatidylglycerol molecule to another to form cardiolipin (CL) (diphosphatidylglycerol) and glycerol.</text>
</comment>
<dbReference type="AlphaFoldDB" id="M1ZEQ1"/>
<evidence type="ECO:0000256" key="10">
    <source>
        <dbReference type="ARBA" id="ARBA00023209"/>
    </source>
</evidence>
<proteinExistence type="inferred from homology"/>
<dbReference type="CDD" id="cd09112">
    <property type="entry name" value="PLDc_CLS_2"/>
    <property type="match status" value="1"/>
</dbReference>
<dbReference type="InterPro" id="IPR027379">
    <property type="entry name" value="CLS_N"/>
</dbReference>
<evidence type="ECO:0000256" key="12">
    <source>
        <dbReference type="ARBA" id="ARBA00057569"/>
    </source>
</evidence>
<accession>M1ZEQ1</accession>
<name>M1ZEQ1_9FIRM</name>
<dbReference type="Gene3D" id="3.30.870.10">
    <property type="entry name" value="Endonuclease Chain A"/>
    <property type="match status" value="2"/>
</dbReference>
<dbReference type="InterPro" id="IPR030874">
    <property type="entry name" value="Cardiolipin_synth_Firmi"/>
</dbReference>
<dbReference type="InterPro" id="IPR001736">
    <property type="entry name" value="PLipase_D/transphosphatidylase"/>
</dbReference>
<evidence type="ECO:0000256" key="5">
    <source>
        <dbReference type="ARBA" id="ARBA00022692"/>
    </source>
</evidence>
<evidence type="ECO:0000256" key="3">
    <source>
        <dbReference type="ARBA" id="ARBA00022516"/>
    </source>
</evidence>
<dbReference type="InterPro" id="IPR025202">
    <property type="entry name" value="PLD-like_dom"/>
</dbReference>
<keyword evidence="2 13" id="KW-1003">Cell membrane</keyword>
<dbReference type="GO" id="GO:0008808">
    <property type="term" value="F:cardiolipin synthase activity"/>
    <property type="evidence" value="ECO:0007669"/>
    <property type="project" value="UniProtKB-UniRule"/>
</dbReference>
<comment type="similarity">
    <text evidence="13">Belongs to the phospholipase D family. Cardiolipin synthase subfamily.</text>
</comment>
<evidence type="ECO:0000313" key="16">
    <source>
        <dbReference type="EMBL" id="SHD75533.1"/>
    </source>
</evidence>
<evidence type="ECO:0000256" key="2">
    <source>
        <dbReference type="ARBA" id="ARBA00022475"/>
    </source>
</evidence>
<comment type="catalytic activity">
    <reaction evidence="13">
        <text>2 a 1,2-diacyl-sn-glycero-3-phospho-(1'-sn-glycerol) = a cardiolipin + glycerol</text>
        <dbReference type="Rhea" id="RHEA:31451"/>
        <dbReference type="ChEBI" id="CHEBI:17754"/>
        <dbReference type="ChEBI" id="CHEBI:62237"/>
        <dbReference type="ChEBI" id="CHEBI:64716"/>
    </reaction>
</comment>
<feature type="domain" description="PLD phosphodiesterase" evidence="15">
    <location>
        <begin position="398"/>
        <end position="425"/>
    </location>
</feature>
<evidence type="ECO:0000256" key="6">
    <source>
        <dbReference type="ARBA" id="ARBA00022737"/>
    </source>
</evidence>
<dbReference type="PANTHER" id="PTHR21248">
    <property type="entry name" value="CARDIOLIPIN SYNTHASE"/>
    <property type="match status" value="1"/>
</dbReference>
<dbReference type="HOGENOM" id="CLU_038053_1_1_9"/>
<dbReference type="Pfam" id="PF13396">
    <property type="entry name" value="PLDc_N"/>
    <property type="match status" value="1"/>
</dbReference>
<feature type="active site" evidence="13">
    <location>
        <position position="403"/>
    </location>
</feature>
<dbReference type="EC" id="2.7.8.-" evidence="13 14"/>
<dbReference type="InterPro" id="IPR022924">
    <property type="entry name" value="Cardiolipin_synthase"/>
</dbReference>
<keyword evidence="6" id="KW-0677">Repeat</keyword>
<evidence type="ECO:0000256" key="9">
    <source>
        <dbReference type="ARBA" id="ARBA00023136"/>
    </source>
</evidence>
<protein>
    <recommendedName>
        <fullName evidence="13 14">Cardiolipin synthase</fullName>
        <shortName evidence="13">CL synthase</shortName>
        <ecNumber evidence="13 14">2.7.8.-</ecNumber>
    </recommendedName>
</protein>
<evidence type="ECO:0000256" key="1">
    <source>
        <dbReference type="ARBA" id="ARBA00004651"/>
    </source>
</evidence>
<dbReference type="GO" id="GO:0005886">
    <property type="term" value="C:plasma membrane"/>
    <property type="evidence" value="ECO:0007669"/>
    <property type="project" value="UniProtKB-SubCell"/>
</dbReference>
<dbReference type="NCBIfam" id="TIGR04265">
    <property type="entry name" value="bac_cardiolipin"/>
    <property type="match status" value="1"/>
</dbReference>
<evidence type="ECO:0000256" key="13">
    <source>
        <dbReference type="HAMAP-Rule" id="MF_01916"/>
    </source>
</evidence>
<feature type="transmembrane region" description="Helical" evidence="13">
    <location>
        <begin position="7"/>
        <end position="29"/>
    </location>
</feature>
<dbReference type="EMBL" id="LT669839">
    <property type="protein sequence ID" value="SHD75533.1"/>
    <property type="molecule type" value="Genomic_DNA"/>
</dbReference>
<dbReference type="Proteomes" id="UP000245423">
    <property type="component" value="Chromosome 1"/>
</dbReference>
<keyword evidence="7 13" id="KW-1133">Transmembrane helix</keyword>
<feature type="active site" evidence="13">
    <location>
        <position position="233"/>
    </location>
</feature>
<evidence type="ECO:0000256" key="8">
    <source>
        <dbReference type="ARBA" id="ARBA00023098"/>
    </source>
</evidence>
<dbReference type="SMART" id="SM00155">
    <property type="entry name" value="PLDc"/>
    <property type="match status" value="2"/>
</dbReference>
<comment type="subcellular location">
    <subcellularLocation>
        <location evidence="1 13">Cell membrane</location>
        <topology evidence="1 13">Multi-pass membrane protein</topology>
    </subcellularLocation>
</comment>
<evidence type="ECO:0000256" key="7">
    <source>
        <dbReference type="ARBA" id="ARBA00022989"/>
    </source>
</evidence>
<evidence type="ECO:0000256" key="4">
    <source>
        <dbReference type="ARBA" id="ARBA00022679"/>
    </source>
</evidence>
<dbReference type="HAMAP" id="MF_01916">
    <property type="entry name" value="Cardiolipin_synth_Cls"/>
    <property type="match status" value="1"/>
</dbReference>
<dbReference type="Pfam" id="PF13091">
    <property type="entry name" value="PLDc_2"/>
    <property type="match status" value="2"/>
</dbReference>
<organism evidence="16 17">
    <name type="scientific">[Clostridium] ultunense Esp</name>
    <dbReference type="NCBI Taxonomy" id="1288971"/>
    <lineage>
        <taxon>Bacteria</taxon>
        <taxon>Bacillati</taxon>
        <taxon>Bacillota</taxon>
        <taxon>Tissierellia</taxon>
        <taxon>Tissierellales</taxon>
        <taxon>Tepidimicrobiaceae</taxon>
        <taxon>Schnuerera</taxon>
    </lineage>
</organism>